<name>A0A840U611_9GAMM</name>
<gene>
    <name evidence="2" type="ORF">HNR38_001041</name>
</gene>
<organism evidence="2 3">
    <name type="scientific">Marinobacter oulmenensis</name>
    <dbReference type="NCBI Taxonomy" id="643747"/>
    <lineage>
        <taxon>Bacteria</taxon>
        <taxon>Pseudomonadati</taxon>
        <taxon>Pseudomonadota</taxon>
        <taxon>Gammaproteobacteria</taxon>
        <taxon>Pseudomonadales</taxon>
        <taxon>Marinobacteraceae</taxon>
        <taxon>Marinobacter</taxon>
    </lineage>
</organism>
<dbReference type="RefSeq" id="WP_183700475.1">
    <property type="nucleotide sequence ID" value="NZ_JACHFE010000002.1"/>
</dbReference>
<dbReference type="EMBL" id="JACHFE010000002">
    <property type="protein sequence ID" value="MBB5320569.1"/>
    <property type="molecule type" value="Genomic_DNA"/>
</dbReference>
<proteinExistence type="predicted"/>
<protein>
    <submittedName>
        <fullName evidence="2">Uncharacterized protein</fullName>
    </submittedName>
</protein>
<feature type="transmembrane region" description="Helical" evidence="1">
    <location>
        <begin position="6"/>
        <end position="26"/>
    </location>
</feature>
<dbReference type="Proteomes" id="UP000591735">
    <property type="component" value="Unassembled WGS sequence"/>
</dbReference>
<feature type="transmembrane region" description="Helical" evidence="1">
    <location>
        <begin position="153"/>
        <end position="173"/>
    </location>
</feature>
<keyword evidence="1" id="KW-0812">Transmembrane</keyword>
<feature type="transmembrane region" description="Helical" evidence="1">
    <location>
        <begin position="123"/>
        <end position="141"/>
    </location>
</feature>
<keyword evidence="3" id="KW-1185">Reference proteome</keyword>
<comment type="caution">
    <text evidence="2">The sequence shown here is derived from an EMBL/GenBank/DDBJ whole genome shotgun (WGS) entry which is preliminary data.</text>
</comment>
<evidence type="ECO:0000313" key="2">
    <source>
        <dbReference type="EMBL" id="MBB5320569.1"/>
    </source>
</evidence>
<keyword evidence="1" id="KW-0472">Membrane</keyword>
<reference evidence="2 3" key="1">
    <citation type="submission" date="2020-08" db="EMBL/GenBank/DDBJ databases">
        <title>Genomic Encyclopedia of Type Strains, Phase IV (KMG-IV): sequencing the most valuable type-strain genomes for metagenomic binning, comparative biology and taxonomic classification.</title>
        <authorList>
            <person name="Goeker M."/>
        </authorList>
    </citation>
    <scope>NUCLEOTIDE SEQUENCE [LARGE SCALE GENOMIC DNA]</scope>
    <source>
        <strain evidence="2 3">DSM 22359</strain>
    </source>
</reference>
<keyword evidence="1" id="KW-1133">Transmembrane helix</keyword>
<evidence type="ECO:0000313" key="3">
    <source>
        <dbReference type="Proteomes" id="UP000591735"/>
    </source>
</evidence>
<accession>A0A840U611</accession>
<sequence>MELAVKVVGILVSLFALYKIIIEVVVSRSSKRRDEYEFSKQFISDLDNESIHRLTLEKGFLALTGKIYPVEEIKLLLSSKDPSSSINERSDAAGFVEFRPDENHYRWKGRFKSKFAQKHGVKWYYFWYFVTAFLGLIPVYIKGISALGELPMVAFSGSLLLIAIMCLIAVENFKAATKLMGKFGADA</sequence>
<dbReference type="AlphaFoldDB" id="A0A840U611"/>
<evidence type="ECO:0000256" key="1">
    <source>
        <dbReference type="SAM" id="Phobius"/>
    </source>
</evidence>